<dbReference type="GO" id="GO:0016740">
    <property type="term" value="F:transferase activity"/>
    <property type="evidence" value="ECO:0007669"/>
    <property type="project" value="UniProtKB-KW"/>
</dbReference>
<evidence type="ECO:0000259" key="9">
    <source>
        <dbReference type="Pfam" id="PF07779"/>
    </source>
</evidence>
<evidence type="ECO:0000256" key="6">
    <source>
        <dbReference type="ARBA" id="ARBA00023136"/>
    </source>
</evidence>
<feature type="transmembrane region" description="Helical" evidence="8">
    <location>
        <begin position="436"/>
        <end position="454"/>
    </location>
</feature>
<reference evidence="10" key="1">
    <citation type="submission" date="2020-12" db="EMBL/GenBank/DDBJ databases">
        <title>Metabolic potential, ecology and presence of endohyphal bacteria is reflected in genomic diversity of Mucoromycotina.</title>
        <authorList>
            <person name="Muszewska A."/>
            <person name="Okrasinska A."/>
            <person name="Steczkiewicz K."/>
            <person name="Drgas O."/>
            <person name="Orlowska M."/>
            <person name="Perlinska-Lenart U."/>
            <person name="Aleksandrzak-Piekarczyk T."/>
            <person name="Szatraj K."/>
            <person name="Zielenkiewicz U."/>
            <person name="Pilsyk S."/>
            <person name="Malc E."/>
            <person name="Mieczkowski P."/>
            <person name="Kruszewska J.S."/>
            <person name="Biernat P."/>
            <person name="Pawlowska J."/>
        </authorList>
    </citation>
    <scope>NUCLEOTIDE SEQUENCE</scope>
    <source>
        <strain evidence="10">CBS 226.32</strain>
    </source>
</reference>
<dbReference type="EMBL" id="JAEPRC010000233">
    <property type="protein sequence ID" value="KAG2203236.1"/>
    <property type="molecule type" value="Genomic_DNA"/>
</dbReference>
<dbReference type="OrthoDB" id="1932925at2759"/>
<protein>
    <recommendedName>
        <fullName evidence="9">Cas1p 10 TM acyl transferase domain-containing protein</fullName>
    </recommendedName>
</protein>
<dbReference type="InterPro" id="IPR012419">
    <property type="entry name" value="Cas1_AcylTrans_dom"/>
</dbReference>
<evidence type="ECO:0000313" key="10">
    <source>
        <dbReference type="EMBL" id="KAG2203236.1"/>
    </source>
</evidence>
<evidence type="ECO:0000256" key="7">
    <source>
        <dbReference type="ARBA" id="ARBA00023180"/>
    </source>
</evidence>
<proteinExistence type="inferred from homology"/>
<feature type="transmembrane region" description="Helical" evidence="8">
    <location>
        <begin position="487"/>
        <end position="507"/>
    </location>
</feature>
<dbReference type="Pfam" id="PF07779">
    <property type="entry name" value="Cas1_AcylT"/>
    <property type="match status" value="1"/>
</dbReference>
<comment type="caution">
    <text evidence="10">The sequence shown here is derived from an EMBL/GenBank/DDBJ whole genome shotgun (WGS) entry which is preliminary data.</text>
</comment>
<comment type="subcellular location">
    <subcellularLocation>
        <location evidence="1">Membrane</location>
        <topology evidence="1">Multi-pass membrane protein</topology>
    </subcellularLocation>
</comment>
<feature type="transmembrane region" description="Helical" evidence="8">
    <location>
        <begin position="345"/>
        <end position="372"/>
    </location>
</feature>
<evidence type="ECO:0000256" key="5">
    <source>
        <dbReference type="ARBA" id="ARBA00022989"/>
    </source>
</evidence>
<dbReference type="AlphaFoldDB" id="A0A8H7R4X8"/>
<sequence length="896" mass="103497">MVAQSNEKSKRIKTILHGLIPGLLLVTLFFSVTRYLTEPQDSNRCHGMLNEGKWMTEEYQQWQPSGCMSRTYGKNEISECLGHKRIIYIGDSIMREQYYAMTHFLKKPLSKPADAIHKDQLFYSKEQDITIEIWWDPYLNTTKTLDLLEGNFKEQQKPSLLIMGSGVWYMRRTGNDYLHLWKNAVDRIFDAALENHVADRIMLSPVEIVEYPLLIPERKATLKFDKITIMNNYLRERISLLHRPVTPMVVPFVWNEIVTSSKNQTKDGLHFMEPVTKAQAQLALNYRCNDNVKTAPFPIDTTCCYNYPTPIWYQSSIFVFFLCFVPLGFYVIYASNNHCGRIMDIVRWFFPATVETLTALFIFGLSVIYMYIGDRSQLFGKMFKQFDISTFAILILLMIILGVVTLKSNHNNNNNNSEKNNDAGFLNRDQTDEWKGWMQLVILIYHFVGASRIAGIYNPVRILVAAYLFQTGYGHFFFFYKKADFGIARILGVMVRLNLLTCVLAYLMKTDYLFYYFSPLVSFWFGVIWITMRIMSSYNKKPWFILSKIVIMAIITGFIIYYPGILEFVFNCLDLLFRIQWNVTEWRFRLSLDAWIVYVGMLCAYVTIKLSEYKISSNYPRLWFLTKLACLILSILGMIGFFVFELTQSKSSYTVYHPYMSWIPILSFVVLRNYTRWGRNTYSRFFAFIGKISLETFIGQFHMWLAADTRGLLVILPNASWVIKSQLGWWVNLLVSSIVFIFVCYHLSQATSVLTKWICSGVQEQQNNRNVTNAANSNTSNAISTTKSASDVADSVPLLPTNHTISSSNNDFDGDSSTSILSMDEGTQKGPAQIHVERASEESAIDIDEVWGESLYGSQSKPSWYKSLYVSVTNNYWIKSVICLVAMGIVNRFCVA</sequence>
<comment type="similarity">
    <text evidence="2">Belongs to the PC-esterase family. CASD1 subfamily.</text>
</comment>
<keyword evidence="5 8" id="KW-1133">Transmembrane helix</keyword>
<keyword evidence="7" id="KW-0325">Glycoprotein</keyword>
<dbReference type="PANTHER" id="PTHR13533">
    <property type="entry name" value="N-ACETYLNEURAMINATE 9-O-ACETYLTRANSFERASE"/>
    <property type="match status" value="1"/>
</dbReference>
<accession>A0A8H7R4X8</accession>
<feature type="transmembrane region" description="Helical" evidence="8">
    <location>
        <begin position="686"/>
        <end position="707"/>
    </location>
</feature>
<dbReference type="GO" id="GO:0005975">
    <property type="term" value="P:carbohydrate metabolic process"/>
    <property type="evidence" value="ECO:0007669"/>
    <property type="project" value="UniProtKB-ARBA"/>
</dbReference>
<dbReference type="GO" id="GO:0016020">
    <property type="term" value="C:membrane"/>
    <property type="evidence" value="ECO:0007669"/>
    <property type="project" value="UniProtKB-SubCell"/>
</dbReference>
<feature type="transmembrane region" description="Helical" evidence="8">
    <location>
        <begin position="622"/>
        <end position="644"/>
    </location>
</feature>
<keyword evidence="11" id="KW-1185">Reference proteome</keyword>
<feature type="transmembrane region" description="Helical" evidence="8">
    <location>
        <begin position="15"/>
        <end position="36"/>
    </location>
</feature>
<keyword evidence="4 8" id="KW-0812">Transmembrane</keyword>
<keyword evidence="3" id="KW-0808">Transferase</keyword>
<feature type="transmembrane region" description="Helical" evidence="8">
    <location>
        <begin position="727"/>
        <end position="747"/>
    </location>
</feature>
<name>A0A8H7R4X8_9FUNG</name>
<dbReference type="GO" id="GO:0005794">
    <property type="term" value="C:Golgi apparatus"/>
    <property type="evidence" value="ECO:0007669"/>
    <property type="project" value="UniProtKB-ARBA"/>
</dbReference>
<feature type="domain" description="Cas1p 10 TM acyl transferase" evidence="9">
    <location>
        <begin position="298"/>
        <end position="766"/>
    </location>
</feature>
<feature type="transmembrane region" description="Helical" evidence="8">
    <location>
        <begin position="656"/>
        <end position="674"/>
    </location>
</feature>
<dbReference type="Proteomes" id="UP000650833">
    <property type="component" value="Unassembled WGS sequence"/>
</dbReference>
<feature type="transmembrane region" description="Helical" evidence="8">
    <location>
        <begin position="586"/>
        <end position="610"/>
    </location>
</feature>
<evidence type="ECO:0000256" key="1">
    <source>
        <dbReference type="ARBA" id="ARBA00004141"/>
    </source>
</evidence>
<feature type="transmembrane region" description="Helical" evidence="8">
    <location>
        <begin position="388"/>
        <end position="406"/>
    </location>
</feature>
<gene>
    <name evidence="10" type="ORF">INT46_000426</name>
</gene>
<feature type="transmembrane region" description="Helical" evidence="8">
    <location>
        <begin position="543"/>
        <end position="566"/>
    </location>
</feature>
<keyword evidence="6 8" id="KW-0472">Membrane</keyword>
<evidence type="ECO:0000256" key="2">
    <source>
        <dbReference type="ARBA" id="ARBA00010666"/>
    </source>
</evidence>
<dbReference type="PANTHER" id="PTHR13533:SF1">
    <property type="entry name" value="N-ACETYLNEURAMINATE 9-O-ACETYLTRANSFERASE"/>
    <property type="match status" value="1"/>
</dbReference>
<organism evidence="10 11">
    <name type="scientific">Mucor plumbeus</name>
    <dbReference type="NCBI Taxonomy" id="97098"/>
    <lineage>
        <taxon>Eukaryota</taxon>
        <taxon>Fungi</taxon>
        <taxon>Fungi incertae sedis</taxon>
        <taxon>Mucoromycota</taxon>
        <taxon>Mucoromycotina</taxon>
        <taxon>Mucoromycetes</taxon>
        <taxon>Mucorales</taxon>
        <taxon>Mucorineae</taxon>
        <taxon>Mucoraceae</taxon>
        <taxon>Mucor</taxon>
    </lineage>
</organism>
<evidence type="ECO:0000256" key="8">
    <source>
        <dbReference type="SAM" id="Phobius"/>
    </source>
</evidence>
<evidence type="ECO:0000313" key="11">
    <source>
        <dbReference type="Proteomes" id="UP000650833"/>
    </source>
</evidence>
<feature type="transmembrane region" description="Helical" evidence="8">
    <location>
        <begin position="460"/>
        <end position="480"/>
    </location>
</feature>
<feature type="transmembrane region" description="Helical" evidence="8">
    <location>
        <begin position="311"/>
        <end position="333"/>
    </location>
</feature>
<feature type="transmembrane region" description="Helical" evidence="8">
    <location>
        <begin position="513"/>
        <end position="531"/>
    </location>
</feature>
<evidence type="ECO:0000256" key="4">
    <source>
        <dbReference type="ARBA" id="ARBA00022692"/>
    </source>
</evidence>
<evidence type="ECO:0000256" key="3">
    <source>
        <dbReference type="ARBA" id="ARBA00022679"/>
    </source>
</evidence>